<feature type="region of interest" description="Disordered" evidence="5">
    <location>
        <begin position="51"/>
        <end position="76"/>
    </location>
</feature>
<gene>
    <name evidence="7" type="ORF">SNAT2548_LOCUS29309</name>
</gene>
<sequence length="323" mass="35500">MYSTQNYEQPQTQPAGPPYASYGYQGNYQGNYQGPYQGAYQGPPAGHPQGPYGGYGQVGNMPPHAGGQPQAAQPPQKGALGFAMNPDWSQYFFAASCSIMLGAFIGGLCLFFSFELVDFLETCYIMLFGGVLALMDTPCFKTMKTVKDHREYFSKYIGILTRVTGKGIAFLFLGCSLFSTMWDNLESTFMKFLAFVLCVLPMLVGIAALVIGFIKSQKLNKAREALASQITDSIGTLYDQYARTYPGLHGGLTMVEFGDLTDKLAGFKWEDTDLKLIFNALVSNPAWRANPTGFGSHGQQTVDFARIPREDLLGWVRGGIVWL</sequence>
<feature type="transmembrane region" description="Helical" evidence="6">
    <location>
        <begin position="91"/>
        <end position="113"/>
    </location>
</feature>
<evidence type="ECO:0000256" key="6">
    <source>
        <dbReference type="SAM" id="Phobius"/>
    </source>
</evidence>
<feature type="compositionally biased region" description="Polar residues" evidence="5">
    <location>
        <begin position="1"/>
        <end position="14"/>
    </location>
</feature>
<dbReference type="InterPro" id="IPR013714">
    <property type="entry name" value="Golgi_TVP15"/>
</dbReference>
<dbReference type="Proteomes" id="UP000604046">
    <property type="component" value="Unassembled WGS sequence"/>
</dbReference>
<dbReference type="OrthoDB" id="423534at2759"/>
<name>A0A812TB96_9DINO</name>
<evidence type="ECO:0000256" key="4">
    <source>
        <dbReference type="ARBA" id="ARBA00023136"/>
    </source>
</evidence>
<protein>
    <submittedName>
        <fullName evidence="7">Uncharacterized protein</fullName>
    </submittedName>
</protein>
<evidence type="ECO:0000256" key="2">
    <source>
        <dbReference type="ARBA" id="ARBA00022692"/>
    </source>
</evidence>
<evidence type="ECO:0000256" key="1">
    <source>
        <dbReference type="ARBA" id="ARBA00004141"/>
    </source>
</evidence>
<feature type="compositionally biased region" description="Low complexity" evidence="5">
    <location>
        <begin position="62"/>
        <end position="76"/>
    </location>
</feature>
<reference evidence="7" key="1">
    <citation type="submission" date="2021-02" db="EMBL/GenBank/DDBJ databases">
        <authorList>
            <person name="Dougan E. K."/>
            <person name="Rhodes N."/>
            <person name="Thang M."/>
            <person name="Chan C."/>
        </authorList>
    </citation>
    <scope>NUCLEOTIDE SEQUENCE</scope>
</reference>
<keyword evidence="3 6" id="KW-1133">Transmembrane helix</keyword>
<organism evidence="7 8">
    <name type="scientific">Symbiodinium natans</name>
    <dbReference type="NCBI Taxonomy" id="878477"/>
    <lineage>
        <taxon>Eukaryota</taxon>
        <taxon>Sar</taxon>
        <taxon>Alveolata</taxon>
        <taxon>Dinophyceae</taxon>
        <taxon>Suessiales</taxon>
        <taxon>Symbiodiniaceae</taxon>
        <taxon>Symbiodinium</taxon>
    </lineage>
</organism>
<dbReference type="Pfam" id="PF08507">
    <property type="entry name" value="COPI_assoc"/>
    <property type="match status" value="1"/>
</dbReference>
<evidence type="ECO:0000256" key="3">
    <source>
        <dbReference type="ARBA" id="ARBA00022989"/>
    </source>
</evidence>
<keyword evidence="8" id="KW-1185">Reference proteome</keyword>
<feature type="transmembrane region" description="Helical" evidence="6">
    <location>
        <begin position="156"/>
        <end position="180"/>
    </location>
</feature>
<feature type="region of interest" description="Disordered" evidence="5">
    <location>
        <begin position="1"/>
        <end position="26"/>
    </location>
</feature>
<keyword evidence="4 6" id="KW-0472">Membrane</keyword>
<evidence type="ECO:0000313" key="7">
    <source>
        <dbReference type="EMBL" id="CAE7523599.1"/>
    </source>
</evidence>
<keyword evidence="2 6" id="KW-0812">Transmembrane</keyword>
<comment type="caution">
    <text evidence="7">The sequence shown here is derived from an EMBL/GenBank/DDBJ whole genome shotgun (WGS) entry which is preliminary data.</text>
</comment>
<dbReference type="SUPFAM" id="SSF81995">
    <property type="entry name" value="beta-sandwich domain of Sec23/24"/>
    <property type="match status" value="1"/>
</dbReference>
<proteinExistence type="predicted"/>
<feature type="transmembrane region" description="Helical" evidence="6">
    <location>
        <begin position="192"/>
        <end position="214"/>
    </location>
</feature>
<comment type="subcellular location">
    <subcellularLocation>
        <location evidence="1">Membrane</location>
        <topology evidence="1">Multi-pass membrane protein</topology>
    </subcellularLocation>
</comment>
<dbReference type="GO" id="GO:0016020">
    <property type="term" value="C:membrane"/>
    <property type="evidence" value="ECO:0007669"/>
    <property type="project" value="UniProtKB-SubCell"/>
</dbReference>
<dbReference type="AlphaFoldDB" id="A0A812TB96"/>
<evidence type="ECO:0000313" key="8">
    <source>
        <dbReference type="Proteomes" id="UP000604046"/>
    </source>
</evidence>
<dbReference type="EMBL" id="CAJNDS010002551">
    <property type="protein sequence ID" value="CAE7523599.1"/>
    <property type="molecule type" value="Genomic_DNA"/>
</dbReference>
<feature type="transmembrane region" description="Helical" evidence="6">
    <location>
        <begin position="119"/>
        <end position="135"/>
    </location>
</feature>
<evidence type="ECO:0000256" key="5">
    <source>
        <dbReference type="SAM" id="MobiDB-lite"/>
    </source>
</evidence>
<accession>A0A812TB96</accession>